<feature type="compositionally biased region" description="Acidic residues" evidence="1">
    <location>
        <begin position="137"/>
        <end position="149"/>
    </location>
</feature>
<dbReference type="EMBL" id="JACXWY010000001">
    <property type="protein sequence ID" value="MBD3844253.1"/>
    <property type="molecule type" value="Genomic_DNA"/>
</dbReference>
<accession>A0A927E4I7</accession>
<feature type="compositionally biased region" description="Basic and acidic residues" evidence="1">
    <location>
        <begin position="94"/>
        <end position="121"/>
    </location>
</feature>
<keyword evidence="3" id="KW-1185">Reference proteome</keyword>
<evidence type="ECO:0000313" key="2">
    <source>
        <dbReference type="EMBL" id="MBD3844253.1"/>
    </source>
</evidence>
<comment type="caution">
    <text evidence="2">The sequence shown here is derived from an EMBL/GenBank/DDBJ whole genome shotgun (WGS) entry which is preliminary data.</text>
</comment>
<proteinExistence type="predicted"/>
<dbReference type="RefSeq" id="WP_191123070.1">
    <property type="nucleotide sequence ID" value="NZ_JACXWY010000001.1"/>
</dbReference>
<gene>
    <name evidence="2" type="ORF">IED13_00985</name>
</gene>
<evidence type="ECO:0000256" key="1">
    <source>
        <dbReference type="SAM" id="MobiDB-lite"/>
    </source>
</evidence>
<organism evidence="2 3">
    <name type="scientific">Bosea spartocytisi</name>
    <dbReference type="NCBI Taxonomy" id="2773451"/>
    <lineage>
        <taxon>Bacteria</taxon>
        <taxon>Pseudomonadati</taxon>
        <taxon>Pseudomonadota</taxon>
        <taxon>Alphaproteobacteria</taxon>
        <taxon>Hyphomicrobiales</taxon>
        <taxon>Boseaceae</taxon>
        <taxon>Bosea</taxon>
    </lineage>
</organism>
<dbReference type="AlphaFoldDB" id="A0A927E4I7"/>
<name>A0A927E4I7_9HYPH</name>
<reference evidence="2" key="1">
    <citation type="submission" date="2020-09" db="EMBL/GenBank/DDBJ databases">
        <title>Bosea spartocytisi sp. nov. a root nodule endophyte of Spartocytisus supranubius in the high mountain ecosystem fo the Teide National Park (Canary Islands, Spain).</title>
        <authorList>
            <person name="Pulido-Suarez L."/>
            <person name="Peix A."/>
            <person name="Igual J.M."/>
            <person name="Socas-Perez N."/>
            <person name="Velazquez E."/>
            <person name="Flores-Felix J.D."/>
            <person name="Leon-Barrios M."/>
        </authorList>
    </citation>
    <scope>NUCLEOTIDE SEQUENCE</scope>
    <source>
        <strain evidence="2">SSUT16</strain>
    </source>
</reference>
<dbReference type="Proteomes" id="UP000619295">
    <property type="component" value="Unassembled WGS sequence"/>
</dbReference>
<feature type="region of interest" description="Disordered" evidence="1">
    <location>
        <begin position="94"/>
        <end position="162"/>
    </location>
</feature>
<protein>
    <recommendedName>
        <fullName evidence="4">DUF1376 domain-containing protein</fullName>
    </recommendedName>
</protein>
<sequence>MSRWFRHYAGMMRDDKLVRAALKSRQTVERVVWVWGAILESAAEIDDAGRYEIDAAEIAYFLRADEADILSILESLEGLGRIHAGSVAKWGDRQFQSDRSAERQKRYRDKRASRSDEDANPSRDGGVTVASRHSDAPEAETDTDTEEETKDAASAASSAGAPVLDLQEAERRCCEAAASDRLGSFAPIAELLHRQADLDRDILPALRARPAPKNGIQSWRYYAPIISEAMAKRAPPASASGLPKVFIVKDTPEWAERVAAGHKPGMTTQHPQTKAEGWYFSATQNPPNSRSNAA</sequence>
<evidence type="ECO:0008006" key="4">
    <source>
        <dbReference type="Google" id="ProtNLM"/>
    </source>
</evidence>
<evidence type="ECO:0000313" key="3">
    <source>
        <dbReference type="Proteomes" id="UP000619295"/>
    </source>
</evidence>